<gene>
    <name evidence="1" type="ORF">IHE71_12800</name>
</gene>
<proteinExistence type="predicted"/>
<dbReference type="GO" id="GO:0016301">
    <property type="term" value="F:kinase activity"/>
    <property type="evidence" value="ECO:0007669"/>
    <property type="project" value="UniProtKB-KW"/>
</dbReference>
<reference evidence="1 2" key="1">
    <citation type="submission" date="2020-10" db="EMBL/GenBank/DDBJ databases">
        <title>Myceligenerans pegani sp. nov., an endophytic actinomycete isolated from Peganum harmala L. in Xinjiang, China.</title>
        <authorList>
            <person name="Xin L."/>
        </authorList>
    </citation>
    <scope>NUCLEOTIDE SEQUENCE [LARGE SCALE GENOMIC DNA]</scope>
    <source>
        <strain evidence="1 2">TRM65318</strain>
    </source>
</reference>
<dbReference type="SUPFAM" id="SSF47598">
    <property type="entry name" value="Ribbon-helix-helix"/>
    <property type="match status" value="1"/>
</dbReference>
<dbReference type="InterPro" id="IPR010985">
    <property type="entry name" value="Ribbon_hlx_hlx"/>
</dbReference>
<comment type="caution">
    <text evidence="1">The sequence shown here is derived from an EMBL/GenBank/DDBJ whole genome shotgun (WGS) entry which is preliminary data.</text>
</comment>
<evidence type="ECO:0000313" key="2">
    <source>
        <dbReference type="Proteomes" id="UP000625527"/>
    </source>
</evidence>
<accession>A0ABR9MYX2</accession>
<protein>
    <submittedName>
        <fullName evidence="1">Histidine kinase</fullName>
    </submittedName>
</protein>
<sequence>MDLTPYVESLQRRLGTVAEAGGEEARLFVERLTAPLDDAVRLILLHSLSTAAAEISNELEPGSVEVRLHAGEPEFVVSLPHRAPAGAARAALTAEGGPTTRVTLRLPGGLKSRVESAAARDGVSINTWLLHAAAAALEPGRMT</sequence>
<dbReference type="Proteomes" id="UP000625527">
    <property type="component" value="Unassembled WGS sequence"/>
</dbReference>
<keyword evidence="1" id="KW-0418">Kinase</keyword>
<name>A0ABR9MYX2_9MICO</name>
<keyword evidence="1" id="KW-0808">Transferase</keyword>
<dbReference type="EMBL" id="JADAQT010000088">
    <property type="protein sequence ID" value="MBE1876586.1"/>
    <property type="molecule type" value="Genomic_DNA"/>
</dbReference>
<dbReference type="RefSeq" id="WP_192863155.1">
    <property type="nucleotide sequence ID" value="NZ_JADAQT010000088.1"/>
</dbReference>
<evidence type="ECO:0000313" key="1">
    <source>
        <dbReference type="EMBL" id="MBE1876586.1"/>
    </source>
</evidence>
<keyword evidence="2" id="KW-1185">Reference proteome</keyword>
<organism evidence="1 2">
    <name type="scientific">Myceligenerans pegani</name>
    <dbReference type="NCBI Taxonomy" id="2776917"/>
    <lineage>
        <taxon>Bacteria</taxon>
        <taxon>Bacillati</taxon>
        <taxon>Actinomycetota</taxon>
        <taxon>Actinomycetes</taxon>
        <taxon>Micrococcales</taxon>
        <taxon>Promicromonosporaceae</taxon>
        <taxon>Myceligenerans</taxon>
    </lineage>
</organism>